<organism evidence="1">
    <name type="scientific">Solanum lycopersicum</name>
    <name type="common">Tomato</name>
    <name type="synonym">Lycopersicon esculentum</name>
    <dbReference type="NCBI Taxonomy" id="4081"/>
    <lineage>
        <taxon>Eukaryota</taxon>
        <taxon>Viridiplantae</taxon>
        <taxon>Streptophyta</taxon>
        <taxon>Embryophyta</taxon>
        <taxon>Tracheophyta</taxon>
        <taxon>Spermatophyta</taxon>
        <taxon>Magnoliopsida</taxon>
        <taxon>eudicotyledons</taxon>
        <taxon>Gunneridae</taxon>
        <taxon>Pentapetalae</taxon>
        <taxon>asterids</taxon>
        <taxon>lamiids</taxon>
        <taxon>Solanales</taxon>
        <taxon>Solanaceae</taxon>
        <taxon>Solanoideae</taxon>
        <taxon>Solaneae</taxon>
        <taxon>Solanum</taxon>
        <taxon>Solanum subgen. Lycopersicon</taxon>
    </lineage>
</organism>
<protein>
    <submittedName>
        <fullName evidence="1">Uncharacterized protein</fullName>
    </submittedName>
</protein>
<name>A0A3Q7F574_SOLLC</name>
<keyword evidence="2" id="KW-1185">Reference proteome</keyword>
<reference evidence="1" key="2">
    <citation type="submission" date="2019-01" db="UniProtKB">
        <authorList>
            <consortium name="EnsemblPlants"/>
        </authorList>
    </citation>
    <scope>IDENTIFICATION</scope>
    <source>
        <strain evidence="1">cv. Heinz 1706</strain>
    </source>
</reference>
<evidence type="ECO:0000313" key="1">
    <source>
        <dbReference type="EnsemblPlants" id="Solyc02g079537.1.1"/>
    </source>
</evidence>
<dbReference type="AlphaFoldDB" id="A0A3Q7F574"/>
<reference evidence="1" key="1">
    <citation type="journal article" date="2012" name="Nature">
        <title>The tomato genome sequence provides insights into fleshy fruit evolution.</title>
        <authorList>
            <consortium name="Tomato Genome Consortium"/>
        </authorList>
    </citation>
    <scope>NUCLEOTIDE SEQUENCE [LARGE SCALE GENOMIC DNA]</scope>
    <source>
        <strain evidence="1">cv. Heinz 1706</strain>
    </source>
</reference>
<dbReference type="Gramene" id="Solyc02g079537.1.1">
    <property type="protein sequence ID" value="Solyc02g079537.1.1"/>
    <property type="gene ID" value="Solyc02g079537.1"/>
</dbReference>
<sequence>FGDDSLKKILLILFHPDPKDIRDKVIRMIKATMDFLMSYLAQSMKGEGINQPHPWRISEHQNPALSLTAASETNLASLAQAEKLPTDGSEGLIHDFSRFVVLVLTSTPIFMVCKKQSEGSRKLSQRTLPLELSFKIKFPVSKSCAVEFLTAGEIFDDHILLFCEFKITRFPSSDIVTLPLESCKGLSLLATHTTVGGWTLNITPT</sequence>
<evidence type="ECO:0000313" key="2">
    <source>
        <dbReference type="Proteomes" id="UP000004994"/>
    </source>
</evidence>
<dbReference type="Proteomes" id="UP000004994">
    <property type="component" value="Chromosome 2"/>
</dbReference>
<accession>A0A3Q7F574</accession>
<dbReference type="InParanoid" id="A0A3Q7F574"/>
<dbReference type="EnsemblPlants" id="Solyc02g079537.1.1">
    <property type="protein sequence ID" value="Solyc02g079537.1.1"/>
    <property type="gene ID" value="Solyc02g079537.1"/>
</dbReference>
<proteinExistence type="predicted"/>